<comment type="similarity">
    <text evidence="7">Belongs to the binding-protein-dependent transport system permease family.</text>
</comment>
<dbReference type="GO" id="GO:0005886">
    <property type="term" value="C:plasma membrane"/>
    <property type="evidence" value="ECO:0007669"/>
    <property type="project" value="UniProtKB-SubCell"/>
</dbReference>
<evidence type="ECO:0000313" key="10">
    <source>
        <dbReference type="EMBL" id="MUG24524.1"/>
    </source>
</evidence>
<gene>
    <name evidence="9" type="ORF">DJ90_4546</name>
    <name evidence="10" type="ORF">GNQ08_19300</name>
</gene>
<dbReference type="HOGENOM" id="CLU_016047_0_2_9"/>
<dbReference type="PATRIC" id="fig|44252.3.peg.4803"/>
<dbReference type="Proteomes" id="UP000029278">
    <property type="component" value="Unassembled WGS sequence"/>
</dbReference>
<evidence type="ECO:0000256" key="4">
    <source>
        <dbReference type="ARBA" id="ARBA00022692"/>
    </source>
</evidence>
<dbReference type="GeneID" id="77009051"/>
<dbReference type="EMBL" id="WNZZ01000015">
    <property type="protein sequence ID" value="MUG24524.1"/>
    <property type="molecule type" value="Genomic_DNA"/>
</dbReference>
<dbReference type="InterPro" id="IPR035906">
    <property type="entry name" value="MetI-like_sf"/>
</dbReference>
<feature type="transmembrane region" description="Helical" evidence="7">
    <location>
        <begin position="150"/>
        <end position="173"/>
    </location>
</feature>
<accession>A0A090YR14</accession>
<feature type="transmembrane region" description="Helical" evidence="7">
    <location>
        <begin position="256"/>
        <end position="276"/>
    </location>
</feature>
<feature type="domain" description="ABC transmembrane type-1" evidence="8">
    <location>
        <begin position="65"/>
        <end position="279"/>
    </location>
</feature>
<dbReference type="RefSeq" id="WP_036625370.1">
    <property type="nucleotide sequence ID" value="NZ_BGML01000002.1"/>
</dbReference>
<dbReference type="InterPro" id="IPR051393">
    <property type="entry name" value="ABC_transporter_permease"/>
</dbReference>
<evidence type="ECO:0000256" key="2">
    <source>
        <dbReference type="ARBA" id="ARBA00022448"/>
    </source>
</evidence>
<keyword evidence="11" id="KW-1185">Reference proteome</keyword>
<dbReference type="EMBL" id="JMQA01000039">
    <property type="protein sequence ID" value="KFN00875.1"/>
    <property type="molecule type" value="Genomic_DNA"/>
</dbReference>
<organism evidence="9 11">
    <name type="scientific">Paenibacillus macerans</name>
    <name type="common">Bacillus macerans</name>
    <dbReference type="NCBI Taxonomy" id="44252"/>
    <lineage>
        <taxon>Bacteria</taxon>
        <taxon>Bacillati</taxon>
        <taxon>Bacillota</taxon>
        <taxon>Bacilli</taxon>
        <taxon>Bacillales</taxon>
        <taxon>Paenibacillaceae</taxon>
        <taxon>Paenibacillus</taxon>
    </lineage>
</organism>
<feature type="transmembrane region" description="Helical" evidence="7">
    <location>
        <begin position="102"/>
        <end position="122"/>
    </location>
</feature>
<evidence type="ECO:0000313" key="9">
    <source>
        <dbReference type="EMBL" id="KFN00875.1"/>
    </source>
</evidence>
<dbReference type="STRING" id="44252.DJ90_4546"/>
<sequence length="285" mass="31795">MKSQGKVAALFLLPYLLVFLVFRFGPSVAGLFIGFMKWNIVGDAEFAGLNNFRKLLHDPIFWVSLKNTLLFLLLTLPPLIVFSLLVAVLLNQKLRFRNAVRTISIIPYVLIPAVVGIIWNWLYDNNFGILNYYLKAAGLGPVEWLTSEKWALLSIAIVTVWSFLGYNMILYLAGLQDISADLYEAAKIDGATGAQAFMRITLPLLKPITSMVITLTLINTIQIFDQIFVMTNGGPGTATLTLVQYLYGTAFQNYNLGYGSVLGMATLLILIVFVQIQSRLLKLED</sequence>
<dbReference type="OrthoDB" id="9788108at2"/>
<evidence type="ECO:0000256" key="1">
    <source>
        <dbReference type="ARBA" id="ARBA00004651"/>
    </source>
</evidence>
<feature type="transmembrane region" description="Helical" evidence="7">
    <location>
        <begin position="204"/>
        <end position="224"/>
    </location>
</feature>
<proteinExistence type="inferred from homology"/>
<evidence type="ECO:0000256" key="5">
    <source>
        <dbReference type="ARBA" id="ARBA00022989"/>
    </source>
</evidence>
<evidence type="ECO:0000313" key="11">
    <source>
        <dbReference type="Proteomes" id="UP000029278"/>
    </source>
</evidence>
<dbReference type="PANTHER" id="PTHR30193:SF37">
    <property type="entry name" value="INNER MEMBRANE ABC TRANSPORTER PERMEASE PROTEIN YCJO"/>
    <property type="match status" value="1"/>
</dbReference>
<dbReference type="Proteomes" id="UP000442469">
    <property type="component" value="Unassembled WGS sequence"/>
</dbReference>
<name>A0A090YR14_PAEMA</name>
<evidence type="ECO:0000256" key="7">
    <source>
        <dbReference type="RuleBase" id="RU363032"/>
    </source>
</evidence>
<evidence type="ECO:0000259" key="8">
    <source>
        <dbReference type="PROSITE" id="PS50928"/>
    </source>
</evidence>
<keyword evidence="2 7" id="KW-0813">Transport</keyword>
<evidence type="ECO:0000313" key="12">
    <source>
        <dbReference type="Proteomes" id="UP000442469"/>
    </source>
</evidence>
<dbReference type="Pfam" id="PF00528">
    <property type="entry name" value="BPD_transp_1"/>
    <property type="match status" value="1"/>
</dbReference>
<protein>
    <submittedName>
        <fullName evidence="10">ABC transporter permease subunit</fullName>
    </submittedName>
    <submittedName>
        <fullName evidence="9">Binding--dependent transport system inner membrane component family protein</fullName>
    </submittedName>
</protein>
<dbReference type="SUPFAM" id="SSF161098">
    <property type="entry name" value="MetI-like"/>
    <property type="match status" value="1"/>
</dbReference>
<dbReference type="InterPro" id="IPR000515">
    <property type="entry name" value="MetI-like"/>
</dbReference>
<dbReference type="Gene3D" id="1.10.3720.10">
    <property type="entry name" value="MetI-like"/>
    <property type="match status" value="1"/>
</dbReference>
<keyword evidence="3" id="KW-1003">Cell membrane</keyword>
<feature type="transmembrane region" description="Helical" evidence="7">
    <location>
        <begin position="69"/>
        <end position="90"/>
    </location>
</feature>
<keyword evidence="5 7" id="KW-1133">Transmembrane helix</keyword>
<keyword evidence="6 7" id="KW-0472">Membrane</keyword>
<dbReference type="PROSITE" id="PS50928">
    <property type="entry name" value="ABC_TM1"/>
    <property type="match status" value="1"/>
</dbReference>
<evidence type="ECO:0000256" key="6">
    <source>
        <dbReference type="ARBA" id="ARBA00023136"/>
    </source>
</evidence>
<reference evidence="10 12" key="2">
    <citation type="submission" date="2019-11" db="EMBL/GenBank/DDBJ databases">
        <title>Draft genome sequences of five Paenibacillus species of dairy origin.</title>
        <authorList>
            <person name="Olajide A.M."/>
            <person name="Chen S."/>
            <person name="Lapointe G."/>
        </authorList>
    </citation>
    <scope>NUCLEOTIDE SEQUENCE [LARGE SCALE GENOMIC DNA]</scope>
    <source>
        <strain evidence="10 12">3CT49</strain>
    </source>
</reference>
<evidence type="ECO:0000256" key="3">
    <source>
        <dbReference type="ARBA" id="ARBA00022475"/>
    </source>
</evidence>
<dbReference type="GO" id="GO:0055085">
    <property type="term" value="P:transmembrane transport"/>
    <property type="evidence" value="ECO:0007669"/>
    <property type="project" value="InterPro"/>
</dbReference>
<comment type="caution">
    <text evidence="9">The sequence shown here is derived from an EMBL/GenBank/DDBJ whole genome shotgun (WGS) entry which is preliminary data.</text>
</comment>
<dbReference type="CDD" id="cd06261">
    <property type="entry name" value="TM_PBP2"/>
    <property type="match status" value="1"/>
</dbReference>
<dbReference type="AlphaFoldDB" id="A0A090YR14"/>
<comment type="subcellular location">
    <subcellularLocation>
        <location evidence="1 7">Cell membrane</location>
        <topology evidence="1 7">Multi-pass membrane protein</topology>
    </subcellularLocation>
</comment>
<reference evidence="9 11" key="1">
    <citation type="submission" date="2014-04" db="EMBL/GenBank/DDBJ databases">
        <authorList>
            <person name="Bishop-Lilly K.A."/>
            <person name="Broomall S.M."/>
            <person name="Chain P.S."/>
            <person name="Chertkov O."/>
            <person name="Coyne S.R."/>
            <person name="Daligault H.E."/>
            <person name="Davenport K.W."/>
            <person name="Erkkila T."/>
            <person name="Frey K.G."/>
            <person name="Gibbons H.S."/>
            <person name="Gu W."/>
            <person name="Jaissle J."/>
            <person name="Johnson S.L."/>
            <person name="Koroleva G.I."/>
            <person name="Ladner J.T."/>
            <person name="Lo C.-C."/>
            <person name="Minogue T.D."/>
            <person name="Munk C."/>
            <person name="Palacios G.F."/>
            <person name="Redden C.L."/>
            <person name="Rosenzweig C.N."/>
            <person name="Scholz M.B."/>
            <person name="Teshima H."/>
            <person name="Xu Y."/>
        </authorList>
    </citation>
    <scope>NUCLEOTIDE SEQUENCE [LARGE SCALE GENOMIC DNA]</scope>
    <source>
        <strain evidence="9 11">8244</strain>
    </source>
</reference>
<dbReference type="PANTHER" id="PTHR30193">
    <property type="entry name" value="ABC TRANSPORTER PERMEASE PROTEIN"/>
    <property type="match status" value="1"/>
</dbReference>
<keyword evidence="4 7" id="KW-0812">Transmembrane</keyword>